<reference evidence="1 2" key="1">
    <citation type="journal article" date="2015" name="BMC Genomics">
        <title>Insights from the genome of Ophiocordyceps polyrhachis-furcata to pathogenicity and host specificity in insect fungi.</title>
        <authorList>
            <person name="Wichadakul D."/>
            <person name="Kobmoo N."/>
            <person name="Ingsriswang S."/>
            <person name="Tangphatsornruang S."/>
            <person name="Chantasingh D."/>
            <person name="Luangsa-ard J.J."/>
            <person name="Eurwilaichitr L."/>
        </authorList>
    </citation>
    <scope>NUCLEOTIDE SEQUENCE [LARGE SCALE GENOMIC DNA]</scope>
    <source>
        <strain evidence="1 2">BCC 54312</strain>
    </source>
</reference>
<proteinExistence type="predicted"/>
<feature type="non-terminal residue" evidence="1">
    <location>
        <position position="1"/>
    </location>
</feature>
<evidence type="ECO:0000313" key="1">
    <source>
        <dbReference type="EMBL" id="RCI09122.1"/>
    </source>
</evidence>
<comment type="caution">
    <text evidence="1">The sequence shown here is derived from an EMBL/GenBank/DDBJ whole genome shotgun (WGS) entry which is preliminary data.</text>
</comment>
<dbReference type="AlphaFoldDB" id="A0A367L4I2"/>
<dbReference type="Proteomes" id="UP000253664">
    <property type="component" value="Unassembled WGS sequence"/>
</dbReference>
<gene>
    <name evidence="1" type="ORF">L249_5023</name>
</gene>
<keyword evidence="2" id="KW-1185">Reference proteome</keyword>
<protein>
    <submittedName>
        <fullName evidence="1">Uncharacterized protein</fullName>
    </submittedName>
</protein>
<sequence>EEEEKGGGGGGGQQAVLRRTWFSFVVQAVAGNRCGEYDVTPRLRIPAPDRPAWPRPTDGVLCGDGWMIHAARSKNSMATTDDCCCGWLSWVIINLI</sequence>
<evidence type="ECO:0000313" key="2">
    <source>
        <dbReference type="Proteomes" id="UP000253664"/>
    </source>
</evidence>
<name>A0A367L4I2_9HYPO</name>
<organism evidence="1 2">
    <name type="scientific">Ophiocordyceps polyrhachis-furcata BCC 54312</name>
    <dbReference type="NCBI Taxonomy" id="1330021"/>
    <lineage>
        <taxon>Eukaryota</taxon>
        <taxon>Fungi</taxon>
        <taxon>Dikarya</taxon>
        <taxon>Ascomycota</taxon>
        <taxon>Pezizomycotina</taxon>
        <taxon>Sordariomycetes</taxon>
        <taxon>Hypocreomycetidae</taxon>
        <taxon>Hypocreales</taxon>
        <taxon>Ophiocordycipitaceae</taxon>
        <taxon>Ophiocordyceps</taxon>
    </lineage>
</organism>
<accession>A0A367L4I2</accession>
<dbReference type="EMBL" id="LKCN02000017">
    <property type="protein sequence ID" value="RCI09122.1"/>
    <property type="molecule type" value="Genomic_DNA"/>
</dbReference>